<keyword evidence="2" id="KW-1185">Reference proteome</keyword>
<dbReference type="Gene3D" id="1.10.3450.10">
    <property type="entry name" value="TTHA0068-like"/>
    <property type="match status" value="1"/>
</dbReference>
<dbReference type="RefSeq" id="WP_149126503.1">
    <property type="nucleotide sequence ID" value="NZ_CP043404.1"/>
</dbReference>
<dbReference type="SUPFAM" id="SSF140663">
    <property type="entry name" value="TTHA0068-like"/>
    <property type="match status" value="1"/>
</dbReference>
<proteinExistence type="predicted"/>
<name>A0A5C0WLB5_BACIA</name>
<protein>
    <recommendedName>
        <fullName evidence="3">DUF309 domain-containing protein</fullName>
    </recommendedName>
</protein>
<dbReference type="GeneID" id="61769975"/>
<dbReference type="PANTHER" id="PTHR34796:SF1">
    <property type="entry name" value="EXPRESSED PROTEIN"/>
    <property type="match status" value="1"/>
</dbReference>
<dbReference type="Proteomes" id="UP000325032">
    <property type="component" value="Chromosome"/>
</dbReference>
<reference evidence="1 2" key="1">
    <citation type="journal article" date="2018" name="Plant Biotechnol. Rep.">
        <title>Diversity and antifungal activity of endophytic bacteria associated with Panax ginseng seedlings.</title>
        <authorList>
            <person name="Park J.M."/>
            <person name="Hong C.E."/>
            <person name="Jo S.H."/>
        </authorList>
    </citation>
    <scope>NUCLEOTIDE SEQUENCE [LARGE SCALE GENOMIC DNA]</scope>
    <source>
        <strain evidence="1 2">PgKB20</strain>
    </source>
</reference>
<dbReference type="Pfam" id="PF03745">
    <property type="entry name" value="DUF309"/>
    <property type="match status" value="1"/>
</dbReference>
<sequence>MYPEAYVAFLHEFHTTRDYFECHEILEEYWKEDPPEQRKEYWVGLIQLAVALYHQRRGNGKGAKRLISNSLHLLEANRSVLSNLGLDDEAFLMLLRTLKKKMVEDMPYESVMLPIKDEALLALCQEMAQKEGLLFGQESNLSHTFLIEKHRLRDRTEVLLERKKQIERKKSRGL</sequence>
<evidence type="ECO:0000313" key="1">
    <source>
        <dbReference type="EMBL" id="QEK64958.1"/>
    </source>
</evidence>
<accession>A0A5C0WLB5</accession>
<dbReference type="InterPro" id="IPR005500">
    <property type="entry name" value="DUF309"/>
</dbReference>
<organism evidence="1 2">
    <name type="scientific">Bacillus safensis</name>
    <dbReference type="NCBI Taxonomy" id="561879"/>
    <lineage>
        <taxon>Bacteria</taxon>
        <taxon>Bacillati</taxon>
        <taxon>Bacillota</taxon>
        <taxon>Bacilli</taxon>
        <taxon>Bacillales</taxon>
        <taxon>Bacillaceae</taxon>
        <taxon>Bacillus</taxon>
    </lineage>
</organism>
<evidence type="ECO:0000313" key="2">
    <source>
        <dbReference type="Proteomes" id="UP000325032"/>
    </source>
</evidence>
<evidence type="ECO:0008006" key="3">
    <source>
        <dbReference type="Google" id="ProtNLM"/>
    </source>
</evidence>
<dbReference type="PANTHER" id="PTHR34796">
    <property type="entry name" value="EXPRESSED PROTEIN"/>
    <property type="match status" value="1"/>
</dbReference>
<dbReference type="InterPro" id="IPR023203">
    <property type="entry name" value="TTHA0068_sf"/>
</dbReference>
<dbReference type="AlphaFoldDB" id="A0A5C0WLB5"/>
<gene>
    <name evidence="1" type="ORF">FX981_03228</name>
</gene>
<dbReference type="EMBL" id="CP043404">
    <property type="protein sequence ID" value="QEK64958.1"/>
    <property type="molecule type" value="Genomic_DNA"/>
</dbReference>